<dbReference type="GeneID" id="8514130"/>
<evidence type="ECO:0000313" key="14">
    <source>
        <dbReference type="Proteomes" id="UP000002063"/>
    </source>
</evidence>
<dbReference type="Proteomes" id="UP000002063">
    <property type="component" value="Plasmid pMETVU01"/>
</dbReference>
<dbReference type="GO" id="GO:0000725">
    <property type="term" value="P:recombinational repair"/>
    <property type="evidence" value="ECO:0007669"/>
    <property type="project" value="TreeGrafter"/>
</dbReference>
<evidence type="ECO:0000256" key="6">
    <source>
        <dbReference type="ARBA" id="ARBA00023125"/>
    </source>
</evidence>
<sequence>MSEALPVTSFEFSLPRERIIKLYGAPGTGKTTALVRIIEHLIGFQDHTEFLENYGLSLPFGQYGAEDVIFMTFQTSALKEFEARTGIKVKDRPNKPGRYYSTVHGIAFRLLIDSGAVDGLITQNFGSLSPEDWFRHFCRQNGLRFESSEMGYSNVFNEGNQLWNALTWAYNVYYPTKGPKARYEALKRLAPKLWKFPPLWEEYKKGKGILDYNDMLIRAYEGLKSGEIDPRNLPGHKYSPKVLIVDEFQDLSPLQFEIFRLLANHMDLVIIAGDDDQTIFSYQGADPRLMNYVPGLEVVLRKSHRLPIVVQAKALTVISKTRHRKEKTVAPRTDLGDFKYKLFWFPDFLNDLVREAQEGHSIFILVRTNRQVLKLGKELILAGVHFEHLKVDYRSIWEAGSKEWGTFRDLVQALLKAKKGEELEVADLVTILYYSELIDWHLGERISEKERYKKIAEQMEKTIEAIEKGLMPFDILKVKENPFSVLDLEKIESLSPRHGKIAVELIKELMKEKSQVVSIPKDARIYLDTLHASKGREADVVFLINDLPRKWSSILKTREELDAERRVWYVGLTRARKKVYLLNGKHPFPIL</sequence>
<dbReference type="GO" id="GO:0003677">
    <property type="term" value="F:DNA binding"/>
    <property type="evidence" value="ECO:0007669"/>
    <property type="project" value="UniProtKB-KW"/>
</dbReference>
<keyword evidence="14" id="KW-1185">Reference proteome</keyword>
<dbReference type="InterPro" id="IPR013986">
    <property type="entry name" value="DExx_box_DNA_helicase_dom_sf"/>
</dbReference>
<dbReference type="Pfam" id="PF13361">
    <property type="entry name" value="UvrD_C"/>
    <property type="match status" value="1"/>
</dbReference>
<keyword evidence="4 11" id="KW-0347">Helicase</keyword>
<evidence type="ECO:0000256" key="2">
    <source>
        <dbReference type="ARBA" id="ARBA00022741"/>
    </source>
</evidence>
<dbReference type="InterPro" id="IPR014017">
    <property type="entry name" value="DNA_helicase_UvrD-like_C"/>
</dbReference>
<dbReference type="Gene3D" id="1.10.10.160">
    <property type="match status" value="1"/>
</dbReference>
<evidence type="ECO:0000256" key="9">
    <source>
        <dbReference type="ARBA" id="ARBA00034808"/>
    </source>
</evidence>
<evidence type="ECO:0000313" key="13">
    <source>
        <dbReference type="EMBL" id="ACX73611.1"/>
    </source>
</evidence>
<comment type="catalytic activity">
    <reaction evidence="8">
        <text>Couples ATP hydrolysis with the unwinding of duplex DNA by translocating in the 3'-5' direction.</text>
        <dbReference type="EC" id="5.6.2.4"/>
    </reaction>
</comment>
<comment type="similarity">
    <text evidence="1">Belongs to the helicase family. UvrD subfamily.</text>
</comment>
<name>C9RIH4_METVM</name>
<dbReference type="AlphaFoldDB" id="C9RIH4"/>
<dbReference type="Gene3D" id="3.40.50.300">
    <property type="entry name" value="P-loop containing nucleotide triphosphate hydrolases"/>
    <property type="match status" value="2"/>
</dbReference>
<dbReference type="EC" id="5.6.2.4" evidence="9"/>
<dbReference type="InterPro" id="IPR000212">
    <property type="entry name" value="DNA_helicase_UvrD/REP"/>
</dbReference>
<dbReference type="KEGG" id="mvu:Metvu_1761"/>
<proteinExistence type="inferred from homology"/>
<evidence type="ECO:0000256" key="5">
    <source>
        <dbReference type="ARBA" id="ARBA00022840"/>
    </source>
</evidence>
<keyword evidence="6" id="KW-0238">DNA-binding</keyword>
<keyword evidence="13" id="KW-0614">Plasmid</keyword>
<dbReference type="InterPro" id="IPR027417">
    <property type="entry name" value="P-loop_NTPase"/>
</dbReference>
<dbReference type="SUPFAM" id="SSF52540">
    <property type="entry name" value="P-loop containing nucleoside triphosphate hydrolases"/>
    <property type="match status" value="1"/>
</dbReference>
<evidence type="ECO:0000256" key="8">
    <source>
        <dbReference type="ARBA" id="ARBA00034617"/>
    </source>
</evidence>
<keyword evidence="5 11" id="KW-0067">ATP-binding</keyword>
<evidence type="ECO:0000256" key="3">
    <source>
        <dbReference type="ARBA" id="ARBA00022801"/>
    </source>
</evidence>
<dbReference type="GO" id="GO:0016787">
    <property type="term" value="F:hydrolase activity"/>
    <property type="evidence" value="ECO:0007669"/>
    <property type="project" value="UniProtKB-UniRule"/>
</dbReference>
<protein>
    <recommendedName>
        <fullName evidence="9">DNA 3'-5' helicase</fullName>
        <ecNumber evidence="9">5.6.2.4</ecNumber>
    </recommendedName>
</protein>
<keyword evidence="3 11" id="KW-0378">Hydrolase</keyword>
<evidence type="ECO:0000256" key="4">
    <source>
        <dbReference type="ARBA" id="ARBA00022806"/>
    </source>
</evidence>
<dbReference type="OrthoDB" id="88793at2157"/>
<dbReference type="eggNOG" id="arCOG00797">
    <property type="taxonomic scope" value="Archaea"/>
</dbReference>
<keyword evidence="2 11" id="KW-0547">Nucleotide-binding</keyword>
<dbReference type="PROSITE" id="PS51198">
    <property type="entry name" value="UVRD_HELICASE_ATP_BIND"/>
    <property type="match status" value="1"/>
</dbReference>
<organism evidence="13 14">
    <name type="scientific">Methanocaldococcus vulcanius (strain ATCC 700851 / DSM 12094 / M7)</name>
    <name type="common">Methanococcus vulcanius</name>
    <dbReference type="NCBI Taxonomy" id="579137"/>
    <lineage>
        <taxon>Archaea</taxon>
        <taxon>Methanobacteriati</taxon>
        <taxon>Methanobacteriota</taxon>
        <taxon>Methanomada group</taxon>
        <taxon>Methanococci</taxon>
        <taxon>Methanococcales</taxon>
        <taxon>Methanocaldococcaceae</taxon>
        <taxon>Methanocaldococcus</taxon>
    </lineage>
</organism>
<dbReference type="GO" id="GO:0043138">
    <property type="term" value="F:3'-5' DNA helicase activity"/>
    <property type="evidence" value="ECO:0007669"/>
    <property type="project" value="UniProtKB-EC"/>
</dbReference>
<dbReference type="InterPro" id="IPR014016">
    <property type="entry name" value="UvrD-like_ATP-bd"/>
</dbReference>
<dbReference type="PANTHER" id="PTHR11070">
    <property type="entry name" value="UVRD / RECB / PCRA DNA HELICASE FAMILY MEMBER"/>
    <property type="match status" value="1"/>
</dbReference>
<dbReference type="HOGENOM" id="CLU_030778_0_0_2"/>
<dbReference type="EMBL" id="CP001788">
    <property type="protein sequence ID" value="ACX73611.1"/>
    <property type="molecule type" value="Genomic_DNA"/>
</dbReference>
<evidence type="ECO:0000256" key="10">
    <source>
        <dbReference type="ARBA" id="ARBA00048988"/>
    </source>
</evidence>
<comment type="catalytic activity">
    <reaction evidence="10">
        <text>ATP + H2O = ADP + phosphate + H(+)</text>
        <dbReference type="Rhea" id="RHEA:13065"/>
        <dbReference type="ChEBI" id="CHEBI:15377"/>
        <dbReference type="ChEBI" id="CHEBI:15378"/>
        <dbReference type="ChEBI" id="CHEBI:30616"/>
        <dbReference type="ChEBI" id="CHEBI:43474"/>
        <dbReference type="ChEBI" id="CHEBI:456216"/>
        <dbReference type="EC" id="5.6.2.4"/>
    </reaction>
</comment>
<dbReference type="Gene3D" id="1.10.486.10">
    <property type="entry name" value="PCRA, domain 4"/>
    <property type="match status" value="1"/>
</dbReference>
<feature type="domain" description="UvrD-like helicase ATP-binding" evidence="12">
    <location>
        <begin position="3"/>
        <end position="326"/>
    </location>
</feature>
<evidence type="ECO:0000256" key="11">
    <source>
        <dbReference type="PROSITE-ProRule" id="PRU00560"/>
    </source>
</evidence>
<dbReference type="GO" id="GO:0005524">
    <property type="term" value="F:ATP binding"/>
    <property type="evidence" value="ECO:0007669"/>
    <property type="project" value="UniProtKB-UniRule"/>
</dbReference>
<reference evidence="13" key="1">
    <citation type="submission" date="2009-10" db="EMBL/GenBank/DDBJ databases">
        <title>Complete sequence of plasmid1 of Methanocaldococcus vulcanius M7.</title>
        <authorList>
            <consortium name="US DOE Joint Genome Institute"/>
            <person name="Lucas S."/>
            <person name="Copeland A."/>
            <person name="Lapidus A."/>
            <person name="Glavina del Rio T."/>
            <person name="Dalin E."/>
            <person name="Tice H."/>
            <person name="Bruce D."/>
            <person name="Goodwin L."/>
            <person name="Pitluck S."/>
            <person name="Lcollab F.I."/>
            <person name="Brettin T."/>
            <person name="Detter J.C."/>
            <person name="Han C."/>
            <person name="Tapia R."/>
            <person name="Kuske C.R."/>
            <person name="Schmutz J."/>
            <person name="Larimer F."/>
            <person name="Land M."/>
            <person name="Hauser L."/>
            <person name="Kyrpides N."/>
            <person name="Ovchinikova G."/>
            <person name="Sieprawska-Lupa M."/>
            <person name="Whitman W.B."/>
            <person name="Woyke T."/>
        </authorList>
    </citation>
    <scope>NUCLEOTIDE SEQUENCE [LARGE SCALE GENOMIC DNA]</scope>
    <source>
        <strain evidence="13">M7</strain>
        <plasmid evidence="13">pMETVU01</plasmid>
    </source>
</reference>
<evidence type="ECO:0000256" key="1">
    <source>
        <dbReference type="ARBA" id="ARBA00009922"/>
    </source>
</evidence>
<keyword evidence="7" id="KW-0413">Isomerase</keyword>
<dbReference type="Pfam" id="PF00580">
    <property type="entry name" value="UvrD-helicase"/>
    <property type="match status" value="1"/>
</dbReference>
<evidence type="ECO:0000256" key="7">
    <source>
        <dbReference type="ARBA" id="ARBA00023235"/>
    </source>
</evidence>
<feature type="binding site" evidence="11">
    <location>
        <begin position="24"/>
        <end position="31"/>
    </location>
    <ligand>
        <name>ATP</name>
        <dbReference type="ChEBI" id="CHEBI:30616"/>
    </ligand>
</feature>
<evidence type="ECO:0000259" key="12">
    <source>
        <dbReference type="PROSITE" id="PS51198"/>
    </source>
</evidence>
<geneLocation type="plasmid" evidence="13 14">
    <name>pMETVU01</name>
</geneLocation>
<dbReference type="PANTHER" id="PTHR11070:SF2">
    <property type="entry name" value="ATP-DEPENDENT DNA HELICASE SRS2"/>
    <property type="match status" value="1"/>
</dbReference>
<accession>C9RIH4</accession>
<gene>
    <name evidence="13" type="ORF">Metvu_1761</name>
</gene>
<dbReference type="RefSeq" id="WP_012819841.1">
    <property type="nucleotide sequence ID" value="NC_013408.1"/>
</dbReference>